<name>A0A2R5LDP0_9ACAR</name>
<dbReference type="GeneID" id="135386316"/>
<dbReference type="KEGG" id="oti:135386316"/>
<dbReference type="EMBL" id="GGLE01003525">
    <property type="protein sequence ID" value="MBY07651.1"/>
    <property type="molecule type" value="Transcribed_RNA"/>
</dbReference>
<protein>
    <submittedName>
        <fullName evidence="1">Putative mediator of rna polymerase ii transcription subunit 9-like isoform x2</fullName>
    </submittedName>
</protein>
<dbReference type="PANTHER" id="PTHR41161:SF1">
    <property type="entry name" value="PROTEIN NCBP2AS2"/>
    <property type="match status" value="1"/>
</dbReference>
<dbReference type="RefSeq" id="XP_064472227.1">
    <property type="nucleotide sequence ID" value="XM_064616157.1"/>
</dbReference>
<dbReference type="InterPro" id="IPR042407">
    <property type="entry name" value="NCBP2-AS2"/>
</dbReference>
<sequence>MVFRILLRYLVNNEQLIQRLADSYPFRRAAQLTAHFMIRGKSLSQESMEMMSTSELFKKFIIQVNQASGKVKQFSSEKIEKLEEAIKDIKKRRGL</sequence>
<dbReference type="AlphaFoldDB" id="A0A2R5LDP0"/>
<reference evidence="1" key="1">
    <citation type="submission" date="2018-03" db="EMBL/GenBank/DDBJ databases">
        <title>The relapsing fever spirochete Borrelia turicatae persists in the highly oxidative environment of its soft-bodied tick vector.</title>
        <authorList>
            <person name="Bourret T.J."/>
            <person name="Boyle W.K."/>
            <person name="Valenzuela J.G."/>
            <person name="Oliveira F."/>
            <person name="Lopez J.E."/>
        </authorList>
    </citation>
    <scope>NUCLEOTIDE SEQUENCE</scope>
    <source>
        <strain evidence="1">Kansas strain/isolate</strain>
        <tissue evidence="1">Salivary glands</tissue>
    </source>
</reference>
<dbReference type="PANTHER" id="PTHR41161">
    <property type="entry name" value="PROTEIN NCBP2AS2"/>
    <property type="match status" value="1"/>
</dbReference>
<organism evidence="1">
    <name type="scientific">Ornithodoros turicata</name>
    <dbReference type="NCBI Taxonomy" id="34597"/>
    <lineage>
        <taxon>Eukaryota</taxon>
        <taxon>Metazoa</taxon>
        <taxon>Ecdysozoa</taxon>
        <taxon>Arthropoda</taxon>
        <taxon>Chelicerata</taxon>
        <taxon>Arachnida</taxon>
        <taxon>Acari</taxon>
        <taxon>Parasitiformes</taxon>
        <taxon>Ixodida</taxon>
        <taxon>Ixodoidea</taxon>
        <taxon>Argasidae</taxon>
        <taxon>Ornithodorinae</taxon>
        <taxon>Ornithodoros</taxon>
    </lineage>
</organism>
<proteinExistence type="predicted"/>
<evidence type="ECO:0000313" key="1">
    <source>
        <dbReference type="EMBL" id="MBY07651.1"/>
    </source>
</evidence>
<accession>A0A2R5LDP0</accession>